<dbReference type="EMBL" id="KZ678130">
    <property type="protein sequence ID" value="PSN72393.1"/>
    <property type="molecule type" value="Genomic_DNA"/>
</dbReference>
<evidence type="ECO:0000313" key="2">
    <source>
        <dbReference type="EMBL" id="PSN72393.1"/>
    </source>
</evidence>
<sequence length="193" mass="20738">MGTDNVAAAPLPLLLPASPFVCRPRGDEEFEKPAVVRHNNGLVIRWRVEYQDRTWRARASASACSHSAPKHAAINGPPSRDAHGQVPANLHPDKLRRSRDRNRARVGGLRVLAYPAAAKLGEHVNQASPRGPLLRAISPLRRNEGCNGQPTAATGAVDMAGLTFSQGPLAGERLCPGPFPEARYCTSHVRGPS</sequence>
<protein>
    <submittedName>
        <fullName evidence="2">Uncharacterized protein</fullName>
    </submittedName>
</protein>
<reference evidence="2 3" key="1">
    <citation type="journal article" date="2018" name="Front. Microbiol.">
        <title>Genome-Wide Analysis of Corynespora cassiicola Leaf Fall Disease Putative Effectors.</title>
        <authorList>
            <person name="Lopez D."/>
            <person name="Ribeiro S."/>
            <person name="Label P."/>
            <person name="Fumanal B."/>
            <person name="Venisse J.S."/>
            <person name="Kohler A."/>
            <person name="de Oliveira R.R."/>
            <person name="Labutti K."/>
            <person name="Lipzen A."/>
            <person name="Lail K."/>
            <person name="Bauer D."/>
            <person name="Ohm R.A."/>
            <person name="Barry K.W."/>
            <person name="Spatafora J."/>
            <person name="Grigoriev I.V."/>
            <person name="Martin F.M."/>
            <person name="Pujade-Renaud V."/>
        </authorList>
    </citation>
    <scope>NUCLEOTIDE SEQUENCE [LARGE SCALE GENOMIC DNA]</scope>
    <source>
        <strain evidence="2 3">Philippines</strain>
    </source>
</reference>
<dbReference type="AlphaFoldDB" id="A0A2T2P441"/>
<evidence type="ECO:0000256" key="1">
    <source>
        <dbReference type="SAM" id="MobiDB-lite"/>
    </source>
</evidence>
<keyword evidence="3" id="KW-1185">Reference proteome</keyword>
<gene>
    <name evidence="2" type="ORF">BS50DRAFT_617645</name>
</gene>
<accession>A0A2T2P441</accession>
<organism evidence="2 3">
    <name type="scientific">Corynespora cassiicola Philippines</name>
    <dbReference type="NCBI Taxonomy" id="1448308"/>
    <lineage>
        <taxon>Eukaryota</taxon>
        <taxon>Fungi</taxon>
        <taxon>Dikarya</taxon>
        <taxon>Ascomycota</taxon>
        <taxon>Pezizomycotina</taxon>
        <taxon>Dothideomycetes</taxon>
        <taxon>Pleosporomycetidae</taxon>
        <taxon>Pleosporales</taxon>
        <taxon>Corynesporascaceae</taxon>
        <taxon>Corynespora</taxon>
    </lineage>
</organism>
<proteinExistence type="predicted"/>
<dbReference type="Proteomes" id="UP000240883">
    <property type="component" value="Unassembled WGS sequence"/>
</dbReference>
<name>A0A2T2P441_CORCC</name>
<evidence type="ECO:0000313" key="3">
    <source>
        <dbReference type="Proteomes" id="UP000240883"/>
    </source>
</evidence>
<feature type="region of interest" description="Disordered" evidence="1">
    <location>
        <begin position="66"/>
        <end position="92"/>
    </location>
</feature>